<evidence type="ECO:0000256" key="9">
    <source>
        <dbReference type="SAM" id="MobiDB-lite"/>
    </source>
</evidence>
<dbReference type="Pfam" id="PF22379">
    <property type="entry name" value="OB_MCM10"/>
    <property type="match status" value="1"/>
</dbReference>
<organism evidence="11 12">
    <name type="scientific">Sinanodonta woodiana</name>
    <name type="common">Chinese pond mussel</name>
    <name type="synonym">Anodonta woodiana</name>
    <dbReference type="NCBI Taxonomy" id="1069815"/>
    <lineage>
        <taxon>Eukaryota</taxon>
        <taxon>Metazoa</taxon>
        <taxon>Spiralia</taxon>
        <taxon>Lophotrochozoa</taxon>
        <taxon>Mollusca</taxon>
        <taxon>Bivalvia</taxon>
        <taxon>Autobranchia</taxon>
        <taxon>Heteroconchia</taxon>
        <taxon>Palaeoheterodonta</taxon>
        <taxon>Unionida</taxon>
        <taxon>Unionoidea</taxon>
        <taxon>Unionidae</taxon>
        <taxon>Unioninae</taxon>
        <taxon>Sinanodonta</taxon>
    </lineage>
</organism>
<keyword evidence="6" id="KW-0863">Zinc-finger</keyword>
<protein>
    <recommendedName>
        <fullName evidence="3">Protein MCM10 homolog</fullName>
    </recommendedName>
</protein>
<evidence type="ECO:0000256" key="4">
    <source>
        <dbReference type="ARBA" id="ARBA00022705"/>
    </source>
</evidence>
<dbReference type="GO" id="GO:0006260">
    <property type="term" value="P:DNA replication"/>
    <property type="evidence" value="ECO:0007669"/>
    <property type="project" value="UniProtKB-KW"/>
</dbReference>
<keyword evidence="8" id="KW-0539">Nucleus</keyword>
<dbReference type="Pfam" id="PF09329">
    <property type="entry name" value="zf-primase"/>
    <property type="match status" value="1"/>
</dbReference>
<sequence length="922" mass="103295">MSDVDYSLEELTAFLESDEELDVAANDKNQEPENTSKSIDKDGDECDIDELTAFLEESESDGETTACDQDEEHSGNSGNHLQETKEEKDHEAQQVQSESEEDGENILAIKEEMIQMQERMMQLAQMLEKKSSVTVPRNKDLPMKNEIQASSHVKENVSVTNSPVTRNVKNEHGTNKSPRLKERIIPKGGIKMTETDDNLFFTDPVTKATPSTPSGNSLPVLDSSHDENSMKVDAKTLFGDSDSDFEDLDGEPKQLLSKEGLEIKKLLNSGPRKREAHLPLYDSAVLKKTSTRNKWNQKPELTREDFQQQNKQNHSKEDAKDGSVTDPHSGIRIINPRVSMFELKEKMYGRKIIKISNLSSRMNSTDMQGNWVTIGVVVHKSEPRQSSSGKTFCIWKLSDLQDCDKVLTFFLFGTVYKEHWKNDVSTVVGLLNATPMDKAEKIQTDVAFTISHPHQLLVLGCAKDLGKCTFRTKAGQPCSKFINKQQGDFCSFHVQTAYRKTCAKRSELQGCTGVTPKAFQQQKMQMKKGTCFFYGGETFTTLRPHSKNSKDHVTLNKLKKHQSTKGQGKLTTMALHELEPADVQKLKQVAEKNDESFIDMLNTPSVGSMNLVKHLIKKDRKQSVNGSQPMLQSISASDLIKLHKQKLKEEQQKRVTISQGTQDHLSAIPTLGKGHQPGQEISLDILNKVSARSSSTDMAKKRAISKVHAKGGIEKEDPNAIRKKTSPESKKKINKRLLSENSGSSGAEHTEGPPVKKSKLLGNIDLNSEEVQRLLKAKSKHTGALAEAEAEHEERYFLALEKKERMEDKMAAIHELPCKLFTCVQCKYTAMSVGEKCKTENHSIKMSKGAKRFFKCKGCKKRTVTIDRYPTIACKHCGGLSFEKTSMLKEKLGPKLDSEELLLRGNEEKFLGSFSSKPPLNM</sequence>
<feature type="region of interest" description="Disordered" evidence="9">
    <location>
        <begin position="692"/>
        <end position="761"/>
    </location>
</feature>
<dbReference type="InterPro" id="IPR040184">
    <property type="entry name" value="Mcm10"/>
</dbReference>
<dbReference type="Pfam" id="PF24863">
    <property type="entry name" value="zf-CCCH_Mcm10"/>
    <property type="match status" value="2"/>
</dbReference>
<comment type="subcellular location">
    <subcellularLocation>
        <location evidence="1">Nucleus</location>
    </subcellularLocation>
</comment>
<proteinExistence type="inferred from homology"/>
<dbReference type="GO" id="GO:0008270">
    <property type="term" value="F:zinc ion binding"/>
    <property type="evidence" value="ECO:0007669"/>
    <property type="project" value="UniProtKB-KW"/>
</dbReference>
<dbReference type="GO" id="GO:0005634">
    <property type="term" value="C:nucleus"/>
    <property type="evidence" value="ECO:0007669"/>
    <property type="project" value="UniProtKB-SubCell"/>
</dbReference>
<dbReference type="Gene3D" id="2.40.50.140">
    <property type="entry name" value="Nucleic acid-binding proteins"/>
    <property type="match status" value="1"/>
</dbReference>
<feature type="compositionally biased region" description="Acidic residues" evidence="9">
    <location>
        <begin position="42"/>
        <end position="62"/>
    </location>
</feature>
<evidence type="ECO:0000313" key="12">
    <source>
        <dbReference type="Proteomes" id="UP001634394"/>
    </source>
</evidence>
<feature type="region of interest" description="Disordered" evidence="9">
    <location>
        <begin position="291"/>
        <end position="330"/>
    </location>
</feature>
<evidence type="ECO:0000256" key="3">
    <source>
        <dbReference type="ARBA" id="ARBA00017770"/>
    </source>
</evidence>
<dbReference type="AlphaFoldDB" id="A0ABD3US73"/>
<name>A0ABD3US73_SINWO</name>
<dbReference type="SMART" id="SM01280">
    <property type="entry name" value="Mcm10"/>
    <property type="match status" value="1"/>
</dbReference>
<keyword evidence="4" id="KW-0235">DNA replication</keyword>
<dbReference type="InterPro" id="IPR012340">
    <property type="entry name" value="NA-bd_OB-fold"/>
</dbReference>
<keyword evidence="7" id="KW-0862">Zinc</keyword>
<comment type="similarity">
    <text evidence="2">Belongs to the MCM10 family.</text>
</comment>
<reference evidence="11 12" key="1">
    <citation type="submission" date="2024-11" db="EMBL/GenBank/DDBJ databases">
        <title>Chromosome-level genome assembly of the freshwater bivalve Anodonta woodiana.</title>
        <authorList>
            <person name="Chen X."/>
        </authorList>
    </citation>
    <scope>NUCLEOTIDE SEQUENCE [LARGE SCALE GENOMIC DNA]</scope>
    <source>
        <strain evidence="11">MN2024</strain>
        <tissue evidence="11">Gills</tissue>
    </source>
</reference>
<dbReference type="InterPro" id="IPR056791">
    <property type="entry name" value="Znf_Mcm10_C"/>
</dbReference>
<comment type="caution">
    <text evidence="11">The sequence shown here is derived from an EMBL/GenBank/DDBJ whole genome shotgun (WGS) entry which is preliminary data.</text>
</comment>
<evidence type="ECO:0000256" key="2">
    <source>
        <dbReference type="ARBA" id="ARBA00009679"/>
    </source>
</evidence>
<evidence type="ECO:0000256" key="6">
    <source>
        <dbReference type="ARBA" id="ARBA00022771"/>
    </source>
</evidence>
<evidence type="ECO:0000256" key="5">
    <source>
        <dbReference type="ARBA" id="ARBA00022723"/>
    </source>
</evidence>
<accession>A0ABD3US73</accession>
<feature type="compositionally biased region" description="Basic and acidic residues" evidence="9">
    <location>
        <begin position="82"/>
        <end position="92"/>
    </location>
</feature>
<evidence type="ECO:0000259" key="10">
    <source>
        <dbReference type="SMART" id="SM01280"/>
    </source>
</evidence>
<dbReference type="EMBL" id="JBJQND010000015">
    <property type="protein sequence ID" value="KAL3851925.1"/>
    <property type="molecule type" value="Genomic_DNA"/>
</dbReference>
<feature type="region of interest" description="Disordered" evidence="9">
    <location>
        <begin position="17"/>
        <end position="105"/>
    </location>
</feature>
<gene>
    <name evidence="11" type="ORF">ACJMK2_015620</name>
</gene>
<dbReference type="Proteomes" id="UP001634394">
    <property type="component" value="Unassembled WGS sequence"/>
</dbReference>
<evidence type="ECO:0000313" key="11">
    <source>
        <dbReference type="EMBL" id="KAL3851925.1"/>
    </source>
</evidence>
<keyword evidence="5" id="KW-0479">Metal-binding</keyword>
<evidence type="ECO:0000256" key="8">
    <source>
        <dbReference type="ARBA" id="ARBA00023242"/>
    </source>
</evidence>
<evidence type="ECO:0000256" key="1">
    <source>
        <dbReference type="ARBA" id="ARBA00004123"/>
    </source>
</evidence>
<feature type="compositionally biased region" description="Basic and acidic residues" evidence="9">
    <location>
        <begin position="711"/>
        <end position="731"/>
    </location>
</feature>
<feature type="compositionally biased region" description="Basic and acidic residues" evidence="9">
    <location>
        <begin position="314"/>
        <end position="323"/>
    </location>
</feature>
<dbReference type="Pfam" id="PF09332">
    <property type="entry name" value="Mcm10"/>
    <property type="match status" value="1"/>
</dbReference>
<dbReference type="InterPro" id="IPR055065">
    <property type="entry name" value="OB_MCM10"/>
</dbReference>
<evidence type="ECO:0000256" key="7">
    <source>
        <dbReference type="ARBA" id="ARBA00022833"/>
    </source>
</evidence>
<dbReference type="PANTHER" id="PTHR13454:SF11">
    <property type="entry name" value="PROTEIN MCM10 HOMOLOG"/>
    <property type="match status" value="1"/>
</dbReference>
<dbReference type="InterPro" id="IPR015411">
    <property type="entry name" value="Rep_factor_Mcm10_C"/>
</dbReference>
<keyword evidence="12" id="KW-1185">Reference proteome</keyword>
<dbReference type="InterPro" id="IPR015408">
    <property type="entry name" value="Znf_Mcm10/DnaG"/>
</dbReference>
<dbReference type="PANTHER" id="PTHR13454">
    <property type="entry name" value="PROTEIN MCM10 HOMOLOG"/>
    <property type="match status" value="1"/>
</dbReference>
<feature type="domain" description="Replication factor Mcm10 C-terminal" evidence="10">
    <location>
        <begin position="601"/>
        <end position="913"/>
    </location>
</feature>